<feature type="region of interest" description="Disordered" evidence="1">
    <location>
        <begin position="111"/>
        <end position="177"/>
    </location>
</feature>
<dbReference type="AlphaFoldDB" id="A0A9R0JW63"/>
<feature type="domain" description="U1-type" evidence="2">
    <location>
        <begin position="178"/>
        <end position="212"/>
    </location>
</feature>
<feature type="domain" description="U1-type" evidence="2">
    <location>
        <begin position="333"/>
        <end position="367"/>
    </location>
</feature>
<gene>
    <name evidence="4" type="primary">LOC110789001</name>
</gene>
<reference evidence="4" key="2">
    <citation type="submission" date="2025-08" db="UniProtKB">
        <authorList>
            <consortium name="RefSeq"/>
        </authorList>
    </citation>
    <scope>IDENTIFICATION</scope>
    <source>
        <tissue evidence="4">Leaf</tissue>
    </source>
</reference>
<dbReference type="GO" id="GO:0008270">
    <property type="term" value="F:zinc ion binding"/>
    <property type="evidence" value="ECO:0007669"/>
    <property type="project" value="InterPro"/>
</dbReference>
<evidence type="ECO:0000313" key="4">
    <source>
        <dbReference type="RefSeq" id="XP_021849341.1"/>
    </source>
</evidence>
<evidence type="ECO:0000313" key="3">
    <source>
        <dbReference type="Proteomes" id="UP000813463"/>
    </source>
</evidence>
<dbReference type="Gene3D" id="3.30.160.60">
    <property type="entry name" value="Classic Zinc Finger"/>
    <property type="match status" value="2"/>
</dbReference>
<dbReference type="RefSeq" id="XP_021849341.1">
    <property type="nucleotide sequence ID" value="XM_021993649.2"/>
</dbReference>
<organism evidence="3 4">
    <name type="scientific">Spinacia oleracea</name>
    <name type="common">Spinach</name>
    <dbReference type="NCBI Taxonomy" id="3562"/>
    <lineage>
        <taxon>Eukaryota</taxon>
        <taxon>Viridiplantae</taxon>
        <taxon>Streptophyta</taxon>
        <taxon>Embryophyta</taxon>
        <taxon>Tracheophyta</taxon>
        <taxon>Spermatophyta</taxon>
        <taxon>Magnoliopsida</taxon>
        <taxon>eudicotyledons</taxon>
        <taxon>Gunneridae</taxon>
        <taxon>Pentapetalae</taxon>
        <taxon>Caryophyllales</taxon>
        <taxon>Chenopodiaceae</taxon>
        <taxon>Chenopodioideae</taxon>
        <taxon>Anserineae</taxon>
        <taxon>Spinacia</taxon>
    </lineage>
</organism>
<feature type="compositionally biased region" description="Polar residues" evidence="1">
    <location>
        <begin position="281"/>
        <end position="290"/>
    </location>
</feature>
<dbReference type="PANTHER" id="PTHR47487:SF3">
    <property type="entry name" value="GLUTENIN, HIGH MOLECULAR WEIGHT SUBUNIT 12-LIKE"/>
    <property type="match status" value="1"/>
</dbReference>
<proteinExistence type="predicted"/>
<accession>A0A9R0JW63</accession>
<dbReference type="KEGG" id="soe:110789001"/>
<dbReference type="SUPFAM" id="SSF57667">
    <property type="entry name" value="beta-beta-alpha zinc fingers"/>
    <property type="match status" value="2"/>
</dbReference>
<feature type="region of interest" description="Disordered" evidence="1">
    <location>
        <begin position="273"/>
        <end position="313"/>
    </location>
</feature>
<feature type="compositionally biased region" description="Basic residues" evidence="1">
    <location>
        <begin position="301"/>
        <end position="310"/>
    </location>
</feature>
<reference evidence="3" key="1">
    <citation type="journal article" date="2021" name="Nat. Commun.">
        <title>Genomic analyses provide insights into spinach domestication and the genetic basis of agronomic traits.</title>
        <authorList>
            <person name="Cai X."/>
            <person name="Sun X."/>
            <person name="Xu C."/>
            <person name="Sun H."/>
            <person name="Wang X."/>
            <person name="Ge C."/>
            <person name="Zhang Z."/>
            <person name="Wang Q."/>
            <person name="Fei Z."/>
            <person name="Jiao C."/>
            <person name="Wang Q."/>
        </authorList>
    </citation>
    <scope>NUCLEOTIDE SEQUENCE [LARGE SCALE GENOMIC DNA]</scope>
    <source>
        <strain evidence="3">cv. Varoflay</strain>
    </source>
</reference>
<feature type="region of interest" description="Disordered" evidence="1">
    <location>
        <begin position="77"/>
        <end position="97"/>
    </location>
</feature>
<feature type="region of interest" description="Disordered" evidence="1">
    <location>
        <begin position="1"/>
        <end position="33"/>
    </location>
</feature>
<name>A0A9R0JW63_SPIOL</name>
<dbReference type="InterPro" id="IPR036236">
    <property type="entry name" value="Znf_C2H2_sf"/>
</dbReference>
<evidence type="ECO:0000259" key="2">
    <source>
        <dbReference type="SMART" id="SM00451"/>
    </source>
</evidence>
<dbReference type="SMART" id="SM00451">
    <property type="entry name" value="ZnF_U1"/>
    <property type="match status" value="2"/>
</dbReference>
<protein>
    <recommendedName>
        <fullName evidence="2">U1-type domain-containing protein</fullName>
    </recommendedName>
</protein>
<evidence type="ECO:0000256" key="1">
    <source>
        <dbReference type="SAM" id="MobiDB-lite"/>
    </source>
</evidence>
<dbReference type="InterPro" id="IPR013087">
    <property type="entry name" value="Znf_C2H2_type"/>
</dbReference>
<dbReference type="InterPro" id="IPR003604">
    <property type="entry name" value="Matrin/U1-like-C_Znf_C2H2"/>
</dbReference>
<feature type="compositionally biased region" description="Polar residues" evidence="1">
    <location>
        <begin position="17"/>
        <end position="33"/>
    </location>
</feature>
<dbReference type="GO" id="GO:0003676">
    <property type="term" value="F:nucleic acid binding"/>
    <property type="evidence" value="ECO:0007669"/>
    <property type="project" value="InterPro"/>
</dbReference>
<dbReference type="GeneID" id="110789001"/>
<feature type="compositionally biased region" description="Basic residues" evidence="1">
    <location>
        <begin position="145"/>
        <end position="159"/>
    </location>
</feature>
<dbReference type="Pfam" id="PF12874">
    <property type="entry name" value="zf-met"/>
    <property type="match status" value="2"/>
</dbReference>
<sequence length="533" mass="58349">MEAQQQQQYQYQYQPQTTETLTPQAYDSSTQIQSYDHSNQAYYAAYQQQQYASNPYQEQQQQDYSSYYYPDYSTSYHQMDPNSIHPPGVVPVSADSQQTHLQNTQNVYYPHGVVASQPPPSLPPQGYLPAGGSQASRSLRGRGTFGRHGRGRGGGRGKPRSSTQSVAEGQAGPSKPPLRMAWCEVCRTDCTTLEVLEQHKNGKRHKRNLKVHEELQNLSRHLTVQDHKLPVSQPTPETVPIPPQKAEALVPPNENSALVPAASENKGEAAALKDTAEKSRTSGALPSQESVRNDHFGGRGGLKRRMRGGRGGKWMRAFDGSRRAVEPPKPKQVVPLICNLCNVKCESQVVFESHIAGKKHLSNVKRFQGHKEVLGEGIQALYPTIANLPSSTSIIPQANQQGPHDAQALASMMLSQQNLQDPQAAHAALTQLLHQHGIHDAQTLITQLVPYMLAQTPQLPGVLVPAPAAGFGVDNQQNSLSQVAHHSVGAESHNVTVENNVEQQNVTSNVEPEAVVGIQEKPADVPLENEGQQ</sequence>
<dbReference type="Proteomes" id="UP000813463">
    <property type="component" value="Chromosome 2"/>
</dbReference>
<feature type="compositionally biased region" description="Low complexity" evidence="1">
    <location>
        <begin position="1"/>
        <end position="16"/>
    </location>
</feature>
<keyword evidence="3" id="KW-1185">Reference proteome</keyword>
<dbReference type="OrthoDB" id="434647at2759"/>
<dbReference type="PANTHER" id="PTHR47487">
    <property type="entry name" value="OS06G0651300 PROTEIN-RELATED"/>
    <property type="match status" value="1"/>
</dbReference>